<dbReference type="Pfam" id="PF13407">
    <property type="entry name" value="Peripla_BP_4"/>
    <property type="match status" value="1"/>
</dbReference>
<feature type="domain" description="Periplasmic binding protein" evidence="5">
    <location>
        <begin position="54"/>
        <end position="309"/>
    </location>
</feature>
<dbReference type="SUPFAM" id="SSF53822">
    <property type="entry name" value="Periplasmic binding protein-like I"/>
    <property type="match status" value="1"/>
</dbReference>
<comment type="subcellular location">
    <subcellularLocation>
        <location evidence="1">Cell envelope</location>
    </subcellularLocation>
</comment>
<keyword evidence="7" id="KW-1185">Reference proteome</keyword>
<accession>A0A5Q4ZMJ2</accession>
<keyword evidence="6" id="KW-0813">Transport</keyword>
<dbReference type="Proteomes" id="UP000325811">
    <property type="component" value="Chromosome II"/>
</dbReference>
<evidence type="ECO:0000256" key="2">
    <source>
        <dbReference type="ARBA" id="ARBA00007639"/>
    </source>
</evidence>
<evidence type="ECO:0000259" key="5">
    <source>
        <dbReference type="Pfam" id="PF13407"/>
    </source>
</evidence>
<dbReference type="InterPro" id="IPR025997">
    <property type="entry name" value="SBP_2_dom"/>
</dbReference>
<dbReference type="GO" id="GO:0030313">
    <property type="term" value="C:cell envelope"/>
    <property type="evidence" value="ECO:0007669"/>
    <property type="project" value="UniProtKB-SubCell"/>
</dbReference>
<dbReference type="RefSeq" id="WP_007177564.1">
    <property type="nucleotide sequence ID" value="NZ_LR699554.1"/>
</dbReference>
<evidence type="ECO:0000313" key="7">
    <source>
        <dbReference type="Proteomes" id="UP000325811"/>
    </source>
</evidence>
<dbReference type="KEGG" id="pdio:PDMSB3_1993.1"/>
<evidence type="ECO:0000313" key="6">
    <source>
        <dbReference type="EMBL" id="VVD33277.1"/>
    </source>
</evidence>
<evidence type="ECO:0000256" key="1">
    <source>
        <dbReference type="ARBA" id="ARBA00004196"/>
    </source>
</evidence>
<protein>
    <submittedName>
        <fullName evidence="6">ABC-type sugar transport system, periplasmic component</fullName>
    </submittedName>
</protein>
<evidence type="ECO:0000256" key="3">
    <source>
        <dbReference type="ARBA" id="ARBA00022729"/>
    </source>
</evidence>
<feature type="chain" id="PRO_5024822550" evidence="4">
    <location>
        <begin position="35"/>
        <end position="360"/>
    </location>
</feature>
<dbReference type="AlphaFoldDB" id="A0A5Q4ZMJ2"/>
<name>A0A5Q4ZMJ2_9BURK</name>
<reference evidence="6 7" key="1">
    <citation type="submission" date="2019-08" db="EMBL/GenBank/DDBJ databases">
        <authorList>
            <person name="Herpell B J."/>
        </authorList>
    </citation>
    <scope>NUCLEOTIDE SEQUENCE [LARGE SCALE GENOMIC DNA]</scope>
    <source>
        <strain evidence="7">Msb3</strain>
    </source>
</reference>
<dbReference type="EMBL" id="LR699554">
    <property type="protein sequence ID" value="VVD33277.1"/>
    <property type="molecule type" value="Genomic_DNA"/>
</dbReference>
<sequence>MPITSFAHKARCTLRKLPTVVALAALLAAPGAHAETDRLLGLIAPMKAATPFKIGVTVVHLNDDFYKGIVYGIEDEAKRSNVQVVQVSIAGAYGNVREQFAQLDAFKTLGVNVAVLAPAAYDGFDPIIRSLKSTGMKVASVGIPVNSKNVDFGVLQDDSAIGKVLADAVCRSGTGEKTVVSVPGPAGAEWVRLRYVGFTDEAKKCPSMKVLPGAFGGALGLQEGLAQTSDLLLRNPDANFVYTPEVSLGMGAAQAIRQQNRKVQVVTSSMVREAAPMVKDGRMLAVVSEPGIIMGRLIVQYAIRAEAGQPLPNLAPPSASGLAYPHYDVPSTLITKANVDTHPFEIYEIPPKNWQMPAVQ</sequence>
<dbReference type="GO" id="GO:0030246">
    <property type="term" value="F:carbohydrate binding"/>
    <property type="evidence" value="ECO:0007669"/>
    <property type="project" value="UniProtKB-ARBA"/>
</dbReference>
<comment type="similarity">
    <text evidence="2">Belongs to the bacterial solute-binding protein 2 family.</text>
</comment>
<gene>
    <name evidence="6" type="ORF">PDMSB3_1993</name>
</gene>
<keyword evidence="6" id="KW-0762">Sugar transport</keyword>
<evidence type="ECO:0000256" key="4">
    <source>
        <dbReference type="SAM" id="SignalP"/>
    </source>
</evidence>
<keyword evidence="3 4" id="KW-0732">Signal</keyword>
<dbReference type="Gene3D" id="3.40.50.2300">
    <property type="match status" value="2"/>
</dbReference>
<feature type="signal peptide" evidence="4">
    <location>
        <begin position="1"/>
        <end position="34"/>
    </location>
</feature>
<dbReference type="PANTHER" id="PTHR46847">
    <property type="entry name" value="D-ALLOSE-BINDING PERIPLASMIC PROTEIN-RELATED"/>
    <property type="match status" value="1"/>
</dbReference>
<dbReference type="PANTHER" id="PTHR46847:SF1">
    <property type="entry name" value="D-ALLOSE-BINDING PERIPLASMIC PROTEIN-RELATED"/>
    <property type="match status" value="1"/>
</dbReference>
<organism evidence="6 7">
    <name type="scientific">Paraburkholderia dioscoreae</name>
    <dbReference type="NCBI Taxonomy" id="2604047"/>
    <lineage>
        <taxon>Bacteria</taxon>
        <taxon>Pseudomonadati</taxon>
        <taxon>Pseudomonadota</taxon>
        <taxon>Betaproteobacteria</taxon>
        <taxon>Burkholderiales</taxon>
        <taxon>Burkholderiaceae</taxon>
        <taxon>Paraburkholderia</taxon>
    </lineage>
</organism>
<proteinExistence type="inferred from homology"/>
<dbReference type="InterPro" id="IPR028082">
    <property type="entry name" value="Peripla_BP_I"/>
</dbReference>